<dbReference type="GO" id="GO:0016989">
    <property type="term" value="F:sigma factor antagonist activity"/>
    <property type="evidence" value="ECO:0007669"/>
    <property type="project" value="InterPro"/>
</dbReference>
<organism evidence="2 3">
    <name type="scientific">Oxalobacter formigenes OXCC13</name>
    <dbReference type="NCBI Taxonomy" id="556269"/>
    <lineage>
        <taxon>Bacteria</taxon>
        <taxon>Pseudomonadati</taxon>
        <taxon>Pseudomonadota</taxon>
        <taxon>Betaproteobacteria</taxon>
        <taxon>Burkholderiales</taxon>
        <taxon>Oxalobacteraceae</taxon>
        <taxon>Oxalobacter</taxon>
    </lineage>
</organism>
<dbReference type="InterPro" id="IPR005572">
    <property type="entry name" value="Anti-sigma_E_RseA_N"/>
</dbReference>
<keyword evidence="3" id="KW-1185">Reference proteome</keyword>
<sequence>MVRKRAKKMKKELISAFVDSELDEKESEQLQNENRHELKEHVNVYRVIGESIRYNQSQVQVSDQFQARLKEALQNEYSGLQVQSTRKSDSVSAVYAEGNTVKEESVI</sequence>
<dbReference type="InterPro" id="IPR036147">
    <property type="entry name" value="Anti-sigma_E_RseA_N_sf"/>
</dbReference>
<dbReference type="Pfam" id="PF03872">
    <property type="entry name" value="RseA_N"/>
    <property type="match status" value="1"/>
</dbReference>
<reference evidence="2 3" key="1">
    <citation type="submission" date="2009-02" db="EMBL/GenBank/DDBJ databases">
        <title>The Genome Sequence of Oxalobacter formigenes OXCC13.</title>
        <authorList>
            <consortium name="The Broad Institute Genome Sequencing Platform"/>
            <person name="Ward D."/>
            <person name="Young S.K."/>
            <person name="Kodira C.D."/>
            <person name="Zeng Q."/>
            <person name="Koehrsen M."/>
            <person name="Alvarado L."/>
            <person name="Berlin A."/>
            <person name="Borenstein D."/>
            <person name="Chen Z."/>
            <person name="Engels R."/>
            <person name="Freedman E."/>
            <person name="Gellesch M."/>
            <person name="Goldberg J."/>
            <person name="Griggs A."/>
            <person name="Gujja S."/>
            <person name="Heiman D."/>
            <person name="Hepburn T."/>
            <person name="Howarth C."/>
            <person name="Jen D."/>
            <person name="Larson L."/>
            <person name="Lewis B."/>
            <person name="Mehta T."/>
            <person name="Park D."/>
            <person name="Pearson M."/>
            <person name="Roberts A."/>
            <person name="Saif S."/>
            <person name="Shea T."/>
            <person name="Shenoy N."/>
            <person name="Sisk P."/>
            <person name="Stolte C."/>
            <person name="Sykes S."/>
            <person name="Walk T."/>
            <person name="White J."/>
            <person name="Yandava C."/>
            <person name="Allison M.J."/>
            <person name="Lander E."/>
            <person name="Nusbaum C."/>
            <person name="Galagan J."/>
            <person name="Birren B."/>
        </authorList>
    </citation>
    <scope>NUCLEOTIDE SEQUENCE [LARGE SCALE GENOMIC DNA]</scope>
    <source>
        <strain evidence="2 3">OXCC13</strain>
    </source>
</reference>
<gene>
    <name evidence="2" type="ORF">OFBG_00183</name>
</gene>
<name>C3X7H9_OXAFO</name>
<evidence type="ECO:0000313" key="3">
    <source>
        <dbReference type="Proteomes" id="UP000005089"/>
    </source>
</evidence>
<dbReference type="SUPFAM" id="SSF89069">
    <property type="entry name" value="N-terminal, cytoplasmic domain of anti-sigmaE factor RseA"/>
    <property type="match status" value="1"/>
</dbReference>
<dbReference type="Proteomes" id="UP000005089">
    <property type="component" value="Unassembled WGS sequence"/>
</dbReference>
<proteinExistence type="predicted"/>
<dbReference type="AlphaFoldDB" id="C3X7H9"/>
<dbReference type="HOGENOM" id="CLU_2207401_0_0_4"/>
<evidence type="ECO:0000259" key="1">
    <source>
        <dbReference type="Pfam" id="PF03872"/>
    </source>
</evidence>
<dbReference type="STRING" id="847.BRW83_2095"/>
<accession>C3X7H9</accession>
<evidence type="ECO:0000313" key="2">
    <source>
        <dbReference type="EMBL" id="EEO29155.1"/>
    </source>
</evidence>
<dbReference type="Gene3D" id="1.10.10.880">
    <property type="entry name" value="Anti sigma-E protein RseA, N-terminal domain"/>
    <property type="match status" value="1"/>
</dbReference>
<protein>
    <recommendedName>
        <fullName evidence="1">Anti sigma-E protein RseA N-terminal domain-containing protein</fullName>
    </recommendedName>
</protein>
<feature type="domain" description="Anti sigma-E protein RseA N-terminal" evidence="1">
    <location>
        <begin position="9"/>
        <end position="85"/>
    </location>
</feature>
<dbReference type="EMBL" id="GG658170">
    <property type="protein sequence ID" value="EEO29155.1"/>
    <property type="molecule type" value="Genomic_DNA"/>
</dbReference>